<dbReference type="InterPro" id="IPR001296">
    <property type="entry name" value="Glyco_trans_1"/>
</dbReference>
<dbReference type="PANTHER" id="PTHR45947">
    <property type="entry name" value="SULFOQUINOVOSYL TRANSFERASE SQD2"/>
    <property type="match status" value="1"/>
</dbReference>
<evidence type="ECO:0000313" key="4">
    <source>
        <dbReference type="Proteomes" id="UP000740727"/>
    </source>
</evidence>
<dbReference type="Pfam" id="PF00534">
    <property type="entry name" value="Glycos_transf_1"/>
    <property type="match status" value="1"/>
</dbReference>
<sequence>MKIAHVANWYGPKSGGLRTTIDALANSYVKRGHSILVVVPSDRTETVHSGLKSYCYLRGVRLPFSGGYRVILRKKKVIQTLESFNPVVLEISDRTTLLGVSKWARRKKIHSNFFAHENVQGVLKAFFPWVPGTVKLAKFWNQRTMKLVDSITATTNFAAEEFRSIENFSESKLQMIPLGVDPSEFSVMTQGSQPAVNRYVFACTRLSKEKDPTFLLEIGREMKRRAVDYQMFIAGDGPVRSNFEKVISAEQLPIILLGYINDRKDLNSLMSRALAFLAVGPIETFGLAAVESLASGTPVICRESSALREIIDGECGRALPREAQAWLSAINDFANRNRSEVSHNCSRRAGHFTWDACSESLLTRYKELV</sequence>
<evidence type="ECO:0000259" key="1">
    <source>
        <dbReference type="Pfam" id="PF00534"/>
    </source>
</evidence>
<comment type="caution">
    <text evidence="3">The sequence shown here is derived from an EMBL/GenBank/DDBJ whole genome shotgun (WGS) entry which is preliminary data.</text>
</comment>
<dbReference type="GO" id="GO:0016757">
    <property type="term" value="F:glycosyltransferase activity"/>
    <property type="evidence" value="ECO:0007669"/>
    <property type="project" value="InterPro"/>
</dbReference>
<feature type="domain" description="Glycosyltransferase subfamily 4-like N-terminal" evidence="2">
    <location>
        <begin position="15"/>
        <end position="183"/>
    </location>
</feature>
<gene>
    <name evidence="3" type="ORF">EBT44_02795</name>
</gene>
<dbReference type="Gene3D" id="3.40.50.2000">
    <property type="entry name" value="Glycogen Phosphorylase B"/>
    <property type="match status" value="2"/>
</dbReference>
<dbReference type="InterPro" id="IPR028098">
    <property type="entry name" value="Glyco_trans_4-like_N"/>
</dbReference>
<protein>
    <submittedName>
        <fullName evidence="3">Glycosyltransferase</fullName>
    </submittedName>
</protein>
<accession>A0A965LKV0</accession>
<evidence type="ECO:0000259" key="2">
    <source>
        <dbReference type="Pfam" id="PF13439"/>
    </source>
</evidence>
<proteinExistence type="predicted"/>
<feature type="domain" description="Glycosyl transferase family 1" evidence="1">
    <location>
        <begin position="198"/>
        <end position="349"/>
    </location>
</feature>
<name>A0A965LKV0_9PROT</name>
<dbReference type="Proteomes" id="UP000740727">
    <property type="component" value="Unassembled WGS sequence"/>
</dbReference>
<dbReference type="AlphaFoldDB" id="A0A965LKV0"/>
<dbReference type="EMBL" id="RFXN01000023">
    <property type="protein sequence ID" value="NBR93759.1"/>
    <property type="molecule type" value="Genomic_DNA"/>
</dbReference>
<dbReference type="InterPro" id="IPR050194">
    <property type="entry name" value="Glycosyltransferase_grp1"/>
</dbReference>
<dbReference type="SUPFAM" id="SSF53756">
    <property type="entry name" value="UDP-Glycosyltransferase/glycogen phosphorylase"/>
    <property type="match status" value="1"/>
</dbReference>
<organism evidence="3 4">
    <name type="scientific">Candidatus Fonsibacter lacus</name>
    <dbReference type="NCBI Taxonomy" id="2576439"/>
    <lineage>
        <taxon>Bacteria</taxon>
        <taxon>Pseudomonadati</taxon>
        <taxon>Pseudomonadota</taxon>
        <taxon>Alphaproteobacteria</taxon>
        <taxon>Candidatus Pelagibacterales</taxon>
        <taxon>Candidatus Pelagibacterales incertae sedis</taxon>
        <taxon>Candidatus Fonsibacter</taxon>
    </lineage>
</organism>
<dbReference type="Pfam" id="PF13439">
    <property type="entry name" value="Glyco_transf_4"/>
    <property type="match status" value="1"/>
</dbReference>
<dbReference type="PANTHER" id="PTHR45947:SF3">
    <property type="entry name" value="SULFOQUINOVOSYL TRANSFERASE SQD2"/>
    <property type="match status" value="1"/>
</dbReference>
<reference evidence="3" key="1">
    <citation type="submission" date="2018-10" db="EMBL/GenBank/DDBJ databases">
        <title>Iterative Subtractive Binning of Freshwater Chronoseries Metagenomes Recovers Nearly Complete Genomes from over Four Hundred Novel Species.</title>
        <authorList>
            <person name="Rodriguez-R L.M."/>
            <person name="Tsementzi D."/>
            <person name="Luo C."/>
            <person name="Konstantinidis K.T."/>
        </authorList>
    </citation>
    <scope>NUCLEOTIDE SEQUENCE</scope>
    <source>
        <strain evidence="3">WB5_2A_028</strain>
    </source>
</reference>
<evidence type="ECO:0000313" key="3">
    <source>
        <dbReference type="EMBL" id="NBR93759.1"/>
    </source>
</evidence>